<dbReference type="EMBL" id="CAADRA010006399">
    <property type="protein sequence ID" value="VFT94909.1"/>
    <property type="molecule type" value="Genomic_DNA"/>
</dbReference>
<dbReference type="SMART" id="SM00355">
    <property type="entry name" value="ZnF_C2H2"/>
    <property type="match status" value="4"/>
</dbReference>
<dbReference type="GO" id="GO:0016567">
    <property type="term" value="P:protein ubiquitination"/>
    <property type="evidence" value="ECO:0007669"/>
    <property type="project" value="TreeGrafter"/>
</dbReference>
<feature type="region of interest" description="Disordered" evidence="2">
    <location>
        <begin position="722"/>
        <end position="745"/>
    </location>
</feature>
<keyword evidence="1" id="KW-0863">Zinc-finger</keyword>
<evidence type="ECO:0000259" key="3">
    <source>
        <dbReference type="PROSITE" id="PS50089"/>
    </source>
</evidence>
<dbReference type="GO" id="GO:0061630">
    <property type="term" value="F:ubiquitin protein ligase activity"/>
    <property type="evidence" value="ECO:0007669"/>
    <property type="project" value="InterPro"/>
</dbReference>
<evidence type="ECO:0000256" key="2">
    <source>
        <dbReference type="SAM" id="MobiDB-lite"/>
    </source>
</evidence>
<sequence>MARGRRASSASNTCVVCCLSIDNKTRFQTIGPCNHVGCCSVCALRMRQLLKSKQCIMCKAEMERVICITEETQTFEGFQDWGDNIGPNHVFDEASGIFFVKENIKTVQAMRNLTCGARNCPDKSSFPNIKALKQHTNQKHGLTYCDICLDHKHVFLQEQELYTAAGLKKHKTAGNPDEGFNGHPKCDFCQNRFYGNTELYDHLRKNHFECEICLHAYGIENRYYKDYNDMENHFRSDHFLCEEPQCLAAKFVVFKNHIEFQAHMTKIHPNVRVSRKIDVNFSIRRADRDGRDAYTGSGDVFVPTPAAPDATVITVADFPALVDDGSTMNFTPWQSQSIRMPRQEDFPQLAPSAAPGASAGYRNAITPQPTAAMRAHMSGNDPWEYPEMQQAVDVLGANNPFLRLVKPTKKKKNKQAHASPSPPPPEAKAAPVPAPVVVEVVEEEKPAEKQESVIESIQAALGSEAKYIQFREVCKRFRQKDIPAVSFYSLARAMFKPQDLIELFPKLMSLLPDDTQVTEVLVLHNGSKLMQSANAKLKKRASKTDVHATPASVAAPAPTPAAAPQQVKSLHPAPASTAAVAAAPARTASAAPSINAAEENWPAPQPTAKPAAAAAKVNRRAPAPAASGWGNALKEVGAVPVYSKKGKKLDVVLNNTDKSAFNARAKNTKKEPNNVVGWSSSASWSEPVSAPMVSAGLTPQSSKIQVVSADSVHVGFQDMNLQSAGKAPSRNRSDFPELPKAGPPIGMQHVAVESKHPVLAAWAAESTPVPEAKPKKNKKGKMSLQEFAMLSK</sequence>
<keyword evidence="1" id="KW-0479">Metal-binding</keyword>
<dbReference type="InterPro" id="IPR013083">
    <property type="entry name" value="Znf_RING/FYVE/PHD"/>
</dbReference>
<evidence type="ECO:0000313" key="6">
    <source>
        <dbReference type="Proteomes" id="UP000332933"/>
    </source>
</evidence>
<dbReference type="AlphaFoldDB" id="A0A485L9N1"/>
<dbReference type="GO" id="GO:0043022">
    <property type="term" value="F:ribosome binding"/>
    <property type="evidence" value="ECO:0007669"/>
    <property type="project" value="TreeGrafter"/>
</dbReference>
<reference evidence="5 6" key="1">
    <citation type="submission" date="2019-03" db="EMBL/GenBank/DDBJ databases">
        <authorList>
            <person name="Gaulin E."/>
            <person name="Dumas B."/>
        </authorList>
    </citation>
    <scope>NUCLEOTIDE SEQUENCE [LARGE SCALE GENOMIC DNA]</scope>
    <source>
        <strain evidence="5">CBS 568.67</strain>
    </source>
</reference>
<feature type="region of interest" description="Disordered" evidence="2">
    <location>
        <begin position="407"/>
        <end position="431"/>
    </location>
</feature>
<dbReference type="Pfam" id="PF23230">
    <property type="entry name" value="zf-C2H2_13"/>
    <property type="match status" value="1"/>
</dbReference>
<dbReference type="InterPro" id="IPR056437">
    <property type="entry name" value="Znf-C2H2_ZNF598/HEL2"/>
</dbReference>
<keyword evidence="6" id="KW-1185">Reference proteome</keyword>
<dbReference type="InterPro" id="IPR057634">
    <property type="entry name" value="PAH_ZNF598/HEL2"/>
</dbReference>
<dbReference type="Gene3D" id="3.30.40.10">
    <property type="entry name" value="Zinc/RING finger domain, C3HC4 (zinc finger)"/>
    <property type="match status" value="1"/>
</dbReference>
<feature type="region of interest" description="Disordered" evidence="2">
    <location>
        <begin position="535"/>
        <end position="575"/>
    </location>
</feature>
<dbReference type="PROSITE" id="PS50089">
    <property type="entry name" value="ZF_RING_2"/>
    <property type="match status" value="1"/>
</dbReference>
<accession>A0A485L9N1</accession>
<keyword evidence="1" id="KW-0862">Zinc</keyword>
<reference evidence="4" key="2">
    <citation type="submission" date="2019-06" db="EMBL/GenBank/DDBJ databases">
        <title>Genomics analysis of Aphanomyces spp. identifies a new class of oomycete effector associated with host adaptation.</title>
        <authorList>
            <person name="Gaulin E."/>
        </authorList>
    </citation>
    <scope>NUCLEOTIDE SEQUENCE</scope>
    <source>
        <strain evidence="4">CBS 578.67</strain>
    </source>
</reference>
<dbReference type="InterPro" id="IPR001841">
    <property type="entry name" value="Znf_RING"/>
</dbReference>
<dbReference type="Pfam" id="PF23202">
    <property type="entry name" value="PAH_ZNF598"/>
    <property type="match status" value="1"/>
</dbReference>
<evidence type="ECO:0000313" key="4">
    <source>
        <dbReference type="EMBL" id="KAF0690439.1"/>
    </source>
</evidence>
<evidence type="ECO:0000313" key="5">
    <source>
        <dbReference type="EMBL" id="VFT94909.1"/>
    </source>
</evidence>
<evidence type="ECO:0000256" key="1">
    <source>
        <dbReference type="PROSITE-ProRule" id="PRU00175"/>
    </source>
</evidence>
<dbReference type="InterPro" id="IPR013087">
    <property type="entry name" value="Znf_C2H2_type"/>
</dbReference>
<gene>
    <name evidence="5" type="primary">Aste57867_18171</name>
    <name evidence="4" type="ORF">As57867_018109</name>
    <name evidence="5" type="ORF">ASTE57867_18171</name>
</gene>
<proteinExistence type="predicted"/>
<protein>
    <submittedName>
        <fullName evidence="5">Aste57867_18171 protein</fullName>
    </submittedName>
</protein>
<dbReference type="PANTHER" id="PTHR22938">
    <property type="entry name" value="ZINC FINGER PROTEIN 598"/>
    <property type="match status" value="1"/>
</dbReference>
<dbReference type="PROSITE" id="PS00028">
    <property type="entry name" value="ZINC_FINGER_C2H2_1"/>
    <property type="match status" value="1"/>
</dbReference>
<name>A0A485L9N1_9STRA</name>
<dbReference type="OrthoDB" id="3838338at2759"/>
<dbReference type="InterPro" id="IPR044288">
    <property type="entry name" value="ZNF598/HEL2"/>
</dbReference>
<dbReference type="Pfam" id="PF25447">
    <property type="entry name" value="RING_ZNF598"/>
    <property type="match status" value="1"/>
</dbReference>
<dbReference type="GO" id="GO:0008270">
    <property type="term" value="F:zinc ion binding"/>
    <property type="evidence" value="ECO:0007669"/>
    <property type="project" value="UniProtKB-KW"/>
</dbReference>
<dbReference type="PANTHER" id="PTHR22938:SF0">
    <property type="entry name" value="E3 UBIQUITIN-PROTEIN LIGASE ZNF598"/>
    <property type="match status" value="1"/>
</dbReference>
<feature type="region of interest" description="Disordered" evidence="2">
    <location>
        <begin position="766"/>
        <end position="792"/>
    </location>
</feature>
<dbReference type="Proteomes" id="UP000332933">
    <property type="component" value="Unassembled WGS sequence"/>
</dbReference>
<dbReference type="EMBL" id="VJMH01006378">
    <property type="protein sequence ID" value="KAF0690439.1"/>
    <property type="molecule type" value="Genomic_DNA"/>
</dbReference>
<organism evidence="5 6">
    <name type="scientific">Aphanomyces stellatus</name>
    <dbReference type="NCBI Taxonomy" id="120398"/>
    <lineage>
        <taxon>Eukaryota</taxon>
        <taxon>Sar</taxon>
        <taxon>Stramenopiles</taxon>
        <taxon>Oomycota</taxon>
        <taxon>Saprolegniomycetes</taxon>
        <taxon>Saprolegniales</taxon>
        <taxon>Verrucalvaceae</taxon>
        <taxon>Aphanomyces</taxon>
    </lineage>
</organism>
<dbReference type="GO" id="GO:0072344">
    <property type="term" value="P:rescue of stalled ribosome"/>
    <property type="evidence" value="ECO:0007669"/>
    <property type="project" value="InterPro"/>
</dbReference>
<feature type="domain" description="RING-type" evidence="3">
    <location>
        <begin position="14"/>
        <end position="59"/>
    </location>
</feature>
<feature type="compositionally biased region" description="Low complexity" evidence="2">
    <location>
        <begin position="548"/>
        <end position="564"/>
    </location>
</feature>